<proteinExistence type="predicted"/>
<dbReference type="EMBL" id="JAOQNS010000009">
    <property type="protein sequence ID" value="MCW2308874.1"/>
    <property type="molecule type" value="Genomic_DNA"/>
</dbReference>
<name>A0ABT3HEP9_9HYPH</name>
<organism evidence="1 2">
    <name type="scientific">Rhodobium gokarnense</name>
    <dbReference type="NCBI Taxonomy" id="364296"/>
    <lineage>
        <taxon>Bacteria</taxon>
        <taxon>Pseudomonadati</taxon>
        <taxon>Pseudomonadota</taxon>
        <taxon>Alphaproteobacteria</taxon>
        <taxon>Hyphomicrobiales</taxon>
        <taxon>Rhodobiaceae</taxon>
        <taxon>Rhodobium</taxon>
    </lineage>
</organism>
<dbReference type="RefSeq" id="WP_264602469.1">
    <property type="nucleotide sequence ID" value="NZ_JAOQNS010000009.1"/>
</dbReference>
<accession>A0ABT3HEP9</accession>
<evidence type="ECO:0000313" key="2">
    <source>
        <dbReference type="Proteomes" id="UP001209755"/>
    </source>
</evidence>
<gene>
    <name evidence="1" type="ORF">M2319_003223</name>
</gene>
<sequence length="758" mass="85473">MVAFKLKQLRDSTAPKKITLLLGSALTGYDKGVPGVEAMTRVVRDALAEFDCSFDLPQASQSGQASENYCSLYELAIRRLGPVAADNLLAKGILESGVYRGPRFKNAFYMDDDDKLDMEKREADWNISDSLLSIARMTLDYGTLFSNRILTPNFDPLLEIAFRRCGATPITINGALDTPLPINGVEDGPLIVHLHGFWRSTDQLHTRHQLLRTRPKVGERIREIIQATEVAVFGYGGWEDVFMKTYIEQVLQLDKRPQLIWATFSDKRPEALPKELEDEFQLNTYPGIDIHRFFPSLEATLRRDYPLDSSEEEQDSFFASCGNDDVSCKGLNFNLATIWGLDRGNLLGVLEGGKPETIARILNATESELSRAVQEGALNLPCLDDQWQVETLPTRWSGAARPRLDEIIHLTKIIIHFPRDLIASQKNYELQRMCRELAEWIGLRERRESKIILSFELGASRLVEMLKRLPQLAGRVDHFRAAPEQPDRIQCPTVSETTEMTNGEGAEALSSAPGHKNSFLAAAVDPVRLAEWLTQHQTYFCSPIPPEWTSRPGAEGRPVWCTLAVAYCHILFRDGADGPISQMANDWLQQQLSGRGRDAGAESSQHICFSDLTQLYALCCSKNAINFKALVGSGELNPTDMTQKFTADLVAVGLINDGSLEVLDTIGIEQAYVWWHLARLKIQRHWLKKLLNRSTENLAARAVFGLIESAEYLELRKDHLTFSRIKEARRNRKLYFPDTFQKTANRNPVKFAVDRDDC</sequence>
<dbReference type="Pfam" id="PF13289">
    <property type="entry name" value="SIR2_2"/>
    <property type="match status" value="1"/>
</dbReference>
<evidence type="ECO:0008006" key="3">
    <source>
        <dbReference type="Google" id="ProtNLM"/>
    </source>
</evidence>
<evidence type="ECO:0000313" key="1">
    <source>
        <dbReference type="EMBL" id="MCW2308874.1"/>
    </source>
</evidence>
<dbReference type="Proteomes" id="UP001209755">
    <property type="component" value="Unassembled WGS sequence"/>
</dbReference>
<keyword evidence="2" id="KW-1185">Reference proteome</keyword>
<protein>
    <recommendedName>
        <fullName evidence="3">SIR2-like domain-containing protein</fullName>
    </recommendedName>
</protein>
<reference evidence="2" key="1">
    <citation type="submission" date="2023-07" db="EMBL/GenBank/DDBJ databases">
        <title>Genome sequencing of Purple Non-Sulfur Bacteria from various extreme environments.</title>
        <authorList>
            <person name="Mayer M."/>
        </authorList>
    </citation>
    <scope>NUCLEOTIDE SEQUENCE [LARGE SCALE GENOMIC DNA]</scope>
    <source>
        <strain evidence="2">DSM 17935</strain>
    </source>
</reference>
<comment type="caution">
    <text evidence="1">The sequence shown here is derived from an EMBL/GenBank/DDBJ whole genome shotgun (WGS) entry which is preliminary data.</text>
</comment>